<organism evidence="4">
    <name type="scientific">marine metagenome</name>
    <dbReference type="NCBI Taxonomy" id="408172"/>
    <lineage>
        <taxon>unclassified sequences</taxon>
        <taxon>metagenomes</taxon>
        <taxon>ecological metagenomes</taxon>
    </lineage>
</organism>
<evidence type="ECO:0008006" key="5">
    <source>
        <dbReference type="Google" id="ProtNLM"/>
    </source>
</evidence>
<dbReference type="Gene3D" id="3.40.190.10">
    <property type="entry name" value="Periplasmic binding protein-like II"/>
    <property type="match status" value="3"/>
</dbReference>
<evidence type="ECO:0000256" key="1">
    <source>
        <dbReference type="ARBA" id="ARBA00004418"/>
    </source>
</evidence>
<name>A0A382PU59_9ZZZZ</name>
<comment type="subcellular location">
    <subcellularLocation>
        <location evidence="1">Periplasm</location>
    </subcellularLocation>
</comment>
<dbReference type="EMBL" id="UINC01109838">
    <property type="protein sequence ID" value="SVC76933.1"/>
    <property type="molecule type" value="Genomic_DNA"/>
</dbReference>
<protein>
    <recommendedName>
        <fullName evidence="5">SsuA/THI5-like domain-containing protein</fullName>
    </recommendedName>
</protein>
<evidence type="ECO:0000256" key="2">
    <source>
        <dbReference type="ARBA" id="ARBA00010742"/>
    </source>
</evidence>
<dbReference type="PANTHER" id="PTHR30024">
    <property type="entry name" value="ALIPHATIC SULFONATES-BINDING PROTEIN-RELATED"/>
    <property type="match status" value="1"/>
</dbReference>
<evidence type="ECO:0000256" key="3">
    <source>
        <dbReference type="ARBA" id="ARBA00022729"/>
    </source>
</evidence>
<comment type="similarity">
    <text evidence="2">Belongs to the bacterial solute-binding protein SsuA/TauA family.</text>
</comment>
<accession>A0A382PU59</accession>
<evidence type="ECO:0000313" key="4">
    <source>
        <dbReference type="EMBL" id="SVC76933.1"/>
    </source>
</evidence>
<sequence>RKTNKHACGKPLQSGQMSWAVTTSREGVMTTDVTLKKVRLSVSNAVHSLTVLVAKEEGLFQEQGLDVELVKTAGAAQVGTTKQDVREAIFERPLESLYNAGGMDQFRLCEWGIVKRVVDGWQADQRPAKIVGLGAAMSKFGIVVAPNSGIVEPEQLADTEIAVTIYNGSHFTTLKMLEGFLRKEEIKVTNAGTMPQRLEAVRKGELAAATFNEPWLSVAQKQGLCILTESHSTRIEAAGDEMDGATLAATFRAQGKAAELITANPTKYTHYLSDETGGLLTPDELQPWRLLYVAPTPYTRERFKRTYEWMLGFPDLVPEGATYEAAVDNRAWE</sequence>
<dbReference type="AlphaFoldDB" id="A0A382PU59"/>
<dbReference type="SUPFAM" id="SSF53850">
    <property type="entry name" value="Periplasmic binding protein-like II"/>
    <property type="match status" value="1"/>
</dbReference>
<keyword evidence="3" id="KW-0732">Signal</keyword>
<gene>
    <name evidence="4" type="ORF">METZ01_LOCUS329787</name>
</gene>
<dbReference type="GO" id="GO:0042597">
    <property type="term" value="C:periplasmic space"/>
    <property type="evidence" value="ECO:0007669"/>
    <property type="project" value="UniProtKB-SubCell"/>
</dbReference>
<feature type="non-terminal residue" evidence="4">
    <location>
        <position position="1"/>
    </location>
</feature>
<dbReference type="PANTHER" id="PTHR30024:SF47">
    <property type="entry name" value="TAURINE-BINDING PERIPLASMIC PROTEIN"/>
    <property type="match status" value="1"/>
</dbReference>
<proteinExistence type="inferred from homology"/>
<reference evidence="4" key="1">
    <citation type="submission" date="2018-05" db="EMBL/GenBank/DDBJ databases">
        <authorList>
            <person name="Lanie J.A."/>
            <person name="Ng W.-L."/>
            <person name="Kazmierczak K.M."/>
            <person name="Andrzejewski T.M."/>
            <person name="Davidsen T.M."/>
            <person name="Wayne K.J."/>
            <person name="Tettelin H."/>
            <person name="Glass J.I."/>
            <person name="Rusch D."/>
            <person name="Podicherti R."/>
            <person name="Tsui H.-C.T."/>
            <person name="Winkler M.E."/>
        </authorList>
    </citation>
    <scope>NUCLEOTIDE SEQUENCE</scope>
</reference>